<feature type="compositionally biased region" description="Low complexity" evidence="1">
    <location>
        <begin position="7"/>
        <end position="16"/>
    </location>
</feature>
<evidence type="ECO:0000313" key="3">
    <source>
        <dbReference type="Proteomes" id="UP001488838"/>
    </source>
</evidence>
<dbReference type="Proteomes" id="UP001488838">
    <property type="component" value="Unassembled WGS sequence"/>
</dbReference>
<feature type="region of interest" description="Disordered" evidence="1">
    <location>
        <begin position="1"/>
        <end position="29"/>
    </location>
</feature>
<proteinExistence type="predicted"/>
<organism evidence="2 3">
    <name type="scientific">Myodes glareolus</name>
    <name type="common">Bank vole</name>
    <name type="synonym">Clethrionomys glareolus</name>
    <dbReference type="NCBI Taxonomy" id="447135"/>
    <lineage>
        <taxon>Eukaryota</taxon>
        <taxon>Metazoa</taxon>
        <taxon>Chordata</taxon>
        <taxon>Craniata</taxon>
        <taxon>Vertebrata</taxon>
        <taxon>Euteleostomi</taxon>
        <taxon>Mammalia</taxon>
        <taxon>Eutheria</taxon>
        <taxon>Euarchontoglires</taxon>
        <taxon>Glires</taxon>
        <taxon>Rodentia</taxon>
        <taxon>Myomorpha</taxon>
        <taxon>Muroidea</taxon>
        <taxon>Cricetidae</taxon>
        <taxon>Arvicolinae</taxon>
        <taxon>Myodes</taxon>
    </lineage>
</organism>
<evidence type="ECO:0000313" key="2">
    <source>
        <dbReference type="EMBL" id="KAK7801683.1"/>
    </source>
</evidence>
<protein>
    <submittedName>
        <fullName evidence="2">Uncharacterized protein</fullName>
    </submittedName>
</protein>
<name>A0AAW0HJL6_MYOGA</name>
<comment type="caution">
    <text evidence="2">The sequence shown here is derived from an EMBL/GenBank/DDBJ whole genome shotgun (WGS) entry which is preliminary data.</text>
</comment>
<sequence length="55" mass="5989">MPHRSACRASAAHSASLRTQANSPEGPPTSGYSCMYTVTMLLLDCVCWTKENSRL</sequence>
<evidence type="ECO:0000256" key="1">
    <source>
        <dbReference type="SAM" id="MobiDB-lite"/>
    </source>
</evidence>
<accession>A0AAW0HJL6</accession>
<dbReference type="AlphaFoldDB" id="A0AAW0HJL6"/>
<gene>
    <name evidence="2" type="ORF">U0070_013177</name>
</gene>
<dbReference type="EMBL" id="JBBHLL010000492">
    <property type="protein sequence ID" value="KAK7801683.1"/>
    <property type="molecule type" value="Genomic_DNA"/>
</dbReference>
<keyword evidence="3" id="KW-1185">Reference proteome</keyword>
<reference evidence="2 3" key="1">
    <citation type="journal article" date="2023" name="bioRxiv">
        <title>Conserved and derived expression patterns and positive selection on dental genes reveal complex evolutionary context of ever-growing rodent molars.</title>
        <authorList>
            <person name="Calamari Z.T."/>
            <person name="Song A."/>
            <person name="Cohen E."/>
            <person name="Akter M."/>
            <person name="Roy R.D."/>
            <person name="Hallikas O."/>
            <person name="Christensen M.M."/>
            <person name="Li P."/>
            <person name="Marangoni P."/>
            <person name="Jernvall J."/>
            <person name="Klein O.D."/>
        </authorList>
    </citation>
    <scope>NUCLEOTIDE SEQUENCE [LARGE SCALE GENOMIC DNA]</scope>
    <source>
        <strain evidence="2">V071</strain>
    </source>
</reference>